<evidence type="ECO:0000313" key="1">
    <source>
        <dbReference type="EMBL" id="EEN82939.1"/>
    </source>
</evidence>
<proteinExistence type="predicted"/>
<dbReference type="Proteomes" id="UP000004295">
    <property type="component" value="Unassembled WGS sequence"/>
</dbReference>
<sequence>MGSGNAGWAAWSLRPRAINGSFLALLPKHYAFYSPSDPYDWNSLPSDA</sequence>
<accession>C3JA51</accession>
<protein>
    <submittedName>
        <fullName evidence="1">Uncharacterized protein</fullName>
    </submittedName>
</protein>
<organism evidence="1 2">
    <name type="scientific">Porphyromonas endodontalis (strain ATCC 35406 / DSM 24491 / JCM 8526 / CCUG 16442 / BCRC 14492 / NCTC 13058 / HG 370)</name>
    <name type="common">Bacteroides endodontalis</name>
    <dbReference type="NCBI Taxonomy" id="553175"/>
    <lineage>
        <taxon>Bacteria</taxon>
        <taxon>Pseudomonadati</taxon>
        <taxon>Bacteroidota</taxon>
        <taxon>Bacteroidia</taxon>
        <taxon>Bacteroidales</taxon>
        <taxon>Porphyromonadaceae</taxon>
        <taxon>Porphyromonas</taxon>
    </lineage>
</organism>
<reference evidence="1 2" key="1">
    <citation type="submission" date="2009-04" db="EMBL/GenBank/DDBJ databases">
        <authorList>
            <person name="Sebastian Y."/>
            <person name="Madupu R."/>
            <person name="Durkin A.S."/>
            <person name="Torralba M."/>
            <person name="Methe B."/>
            <person name="Sutton G.G."/>
            <person name="Strausberg R.L."/>
            <person name="Nelson K.E."/>
        </authorList>
    </citation>
    <scope>NUCLEOTIDE SEQUENCE [LARGE SCALE GENOMIC DNA]</scope>
    <source>
        <strain evidence="2">ATCC 35406 / BCRC 14492 / JCM 8526 / NCTC 13058 / HG 370</strain>
    </source>
</reference>
<keyword evidence="2" id="KW-1185">Reference proteome</keyword>
<evidence type="ECO:0000313" key="2">
    <source>
        <dbReference type="Proteomes" id="UP000004295"/>
    </source>
</evidence>
<name>C3JA51_POREA</name>
<dbReference type="STRING" id="553175.POREN0001_0150"/>
<dbReference type="AlphaFoldDB" id="C3JA51"/>
<comment type="caution">
    <text evidence="1">The sequence shown here is derived from an EMBL/GenBank/DDBJ whole genome shotgun (WGS) entry which is preliminary data.</text>
</comment>
<gene>
    <name evidence="1" type="ORF">POREN0001_0150</name>
</gene>
<dbReference type="EMBL" id="ACNN01000017">
    <property type="protein sequence ID" value="EEN82939.1"/>
    <property type="molecule type" value="Genomic_DNA"/>
</dbReference>